<keyword evidence="2" id="KW-1185">Reference proteome</keyword>
<organism evidence="1 2">
    <name type="scientific">Heracleum sosnowskyi</name>
    <dbReference type="NCBI Taxonomy" id="360622"/>
    <lineage>
        <taxon>Eukaryota</taxon>
        <taxon>Viridiplantae</taxon>
        <taxon>Streptophyta</taxon>
        <taxon>Embryophyta</taxon>
        <taxon>Tracheophyta</taxon>
        <taxon>Spermatophyta</taxon>
        <taxon>Magnoliopsida</taxon>
        <taxon>eudicotyledons</taxon>
        <taxon>Gunneridae</taxon>
        <taxon>Pentapetalae</taxon>
        <taxon>asterids</taxon>
        <taxon>campanulids</taxon>
        <taxon>Apiales</taxon>
        <taxon>Apiaceae</taxon>
        <taxon>Apioideae</taxon>
        <taxon>apioid superclade</taxon>
        <taxon>Tordylieae</taxon>
        <taxon>Tordyliinae</taxon>
        <taxon>Heracleum</taxon>
    </lineage>
</organism>
<reference evidence="1" key="2">
    <citation type="submission" date="2023-05" db="EMBL/GenBank/DDBJ databases">
        <authorList>
            <person name="Schelkunov M.I."/>
        </authorList>
    </citation>
    <scope>NUCLEOTIDE SEQUENCE</scope>
    <source>
        <strain evidence="1">Hsosn_3</strain>
        <tissue evidence="1">Leaf</tissue>
    </source>
</reference>
<comment type="caution">
    <text evidence="1">The sequence shown here is derived from an EMBL/GenBank/DDBJ whole genome shotgun (WGS) entry which is preliminary data.</text>
</comment>
<evidence type="ECO:0000313" key="2">
    <source>
        <dbReference type="Proteomes" id="UP001237642"/>
    </source>
</evidence>
<name>A0AAD8IMR4_9APIA</name>
<dbReference type="Proteomes" id="UP001237642">
    <property type="component" value="Unassembled WGS sequence"/>
</dbReference>
<dbReference type="EMBL" id="JAUIZM010000004">
    <property type="protein sequence ID" value="KAK1388341.1"/>
    <property type="molecule type" value="Genomic_DNA"/>
</dbReference>
<evidence type="ECO:0000313" key="1">
    <source>
        <dbReference type="EMBL" id="KAK1388341.1"/>
    </source>
</evidence>
<dbReference type="AlphaFoldDB" id="A0AAD8IMR4"/>
<gene>
    <name evidence="1" type="ORF">POM88_016519</name>
</gene>
<accession>A0AAD8IMR4</accession>
<proteinExistence type="predicted"/>
<protein>
    <submittedName>
        <fullName evidence="1">Uncharacterized protein</fullName>
    </submittedName>
</protein>
<reference evidence="1" key="1">
    <citation type="submission" date="2023-02" db="EMBL/GenBank/DDBJ databases">
        <title>Genome of toxic invasive species Heracleum sosnowskyi carries increased number of genes despite the absence of recent whole-genome duplications.</title>
        <authorList>
            <person name="Schelkunov M."/>
            <person name="Shtratnikova V."/>
            <person name="Makarenko M."/>
            <person name="Klepikova A."/>
            <person name="Omelchenko D."/>
            <person name="Novikova G."/>
            <person name="Obukhova E."/>
            <person name="Bogdanov V."/>
            <person name="Penin A."/>
            <person name="Logacheva M."/>
        </authorList>
    </citation>
    <scope>NUCLEOTIDE SEQUENCE</scope>
    <source>
        <strain evidence="1">Hsosn_3</strain>
        <tissue evidence="1">Leaf</tissue>
    </source>
</reference>
<sequence length="192" mass="21975">MRILPDALMNLSSNARRILDTSSGIMGLALEKNKGKHKYKVERSSGRSWVYFWRPCRGVNLPTLFYNDFVFRASTIPLIFLYKGETSSTWLQSTFIQNTVKLFYEKLAAKFPECCIPVTKKYSFSRLFFIVLLETRAILRQGEYGGNEFSHDSSTRYQKILKGLNQAWGGGLVAPEFVGPKKVAKSERCAKY</sequence>